<keyword evidence="5" id="KW-0552">Olfaction</keyword>
<dbReference type="OrthoDB" id="5969463at2759"/>
<keyword evidence="2" id="KW-1003">Cell membrane</keyword>
<dbReference type="AlphaFoldDB" id="A0A8J1J530"/>
<keyword evidence="8 13" id="KW-0472">Membrane</keyword>
<dbReference type="AGR" id="Xenbase:XB-GENE-29094443"/>
<keyword evidence="4 13" id="KW-0812">Transmembrane</keyword>
<feature type="transmembrane region" description="Helical" evidence="13">
    <location>
        <begin position="97"/>
        <end position="119"/>
    </location>
</feature>
<feature type="transmembrane region" description="Helical" evidence="13">
    <location>
        <begin position="331"/>
        <end position="353"/>
    </location>
</feature>
<dbReference type="GO" id="GO:0004984">
    <property type="term" value="F:olfactory receptor activity"/>
    <property type="evidence" value="ECO:0000318"/>
    <property type="project" value="GO_Central"/>
</dbReference>
<keyword evidence="12" id="KW-0807">Transducer</keyword>
<gene>
    <name evidence="17" type="primary">or65a4</name>
    <name evidence="16" type="synonym">LOC116408613</name>
</gene>
<feature type="domain" description="G-protein coupled receptors family 1 profile" evidence="14">
    <location>
        <begin position="40"/>
        <end position="290"/>
    </location>
</feature>
<dbReference type="PROSITE" id="PS50262">
    <property type="entry name" value="G_PROTEIN_RECEP_F1_2"/>
    <property type="match status" value="2"/>
</dbReference>
<keyword evidence="7" id="KW-0297">G-protein coupled receptor</keyword>
<feature type="transmembrane region" description="Helical" evidence="13">
    <location>
        <begin position="23"/>
        <end position="49"/>
    </location>
</feature>
<dbReference type="GO" id="GO:0050911">
    <property type="term" value="P:detection of chemical stimulus involved in sensory perception of smell"/>
    <property type="evidence" value="ECO:0000318"/>
    <property type="project" value="GO_Central"/>
</dbReference>
<dbReference type="Xenbase" id="XB-GENE-29094443">
    <property type="gene designation" value="or65a4"/>
</dbReference>
<protein>
    <submittedName>
        <fullName evidence="16">Olfactory receptor 5F1-like</fullName>
    </submittedName>
</protein>
<feature type="domain" description="G-protein coupled receptors family 1 profile" evidence="14">
    <location>
        <begin position="347"/>
        <end position="448"/>
    </location>
</feature>
<dbReference type="Gene3D" id="1.20.1070.10">
    <property type="entry name" value="Rhodopsin 7-helix transmembrane proteins"/>
    <property type="match status" value="2"/>
</dbReference>
<keyword evidence="3" id="KW-0716">Sensory transduction</keyword>
<evidence type="ECO:0000256" key="13">
    <source>
        <dbReference type="SAM" id="Phobius"/>
    </source>
</evidence>
<dbReference type="Pfam" id="PF00001">
    <property type="entry name" value="7tm_1"/>
    <property type="match status" value="1"/>
</dbReference>
<keyword evidence="9" id="KW-1015">Disulfide bond</keyword>
<evidence type="ECO:0000313" key="17">
    <source>
        <dbReference type="Xenbase" id="XB-GENE-29094443"/>
    </source>
</evidence>
<dbReference type="Proteomes" id="UP000008143">
    <property type="component" value="Chromosome 2"/>
</dbReference>
<evidence type="ECO:0000256" key="7">
    <source>
        <dbReference type="ARBA" id="ARBA00023040"/>
    </source>
</evidence>
<dbReference type="GO" id="GO:0016020">
    <property type="term" value="C:membrane"/>
    <property type="evidence" value="ECO:0000318"/>
    <property type="project" value="GO_Central"/>
</dbReference>
<comment type="subcellular location">
    <subcellularLocation>
        <location evidence="1">Cell membrane</location>
        <topology evidence="1">Multi-pass membrane protein</topology>
    </subcellularLocation>
</comment>
<dbReference type="PRINTS" id="PR00245">
    <property type="entry name" value="OLFACTORYR"/>
</dbReference>
<evidence type="ECO:0000256" key="4">
    <source>
        <dbReference type="ARBA" id="ARBA00022692"/>
    </source>
</evidence>
<feature type="transmembrane region" description="Helical" evidence="13">
    <location>
        <begin position="195"/>
        <end position="217"/>
    </location>
</feature>
<dbReference type="Pfam" id="PF13853">
    <property type="entry name" value="7tm_4"/>
    <property type="match status" value="1"/>
</dbReference>
<sequence length="448" mass="50634">MENVSSVSRHFVLLGLVEMEDLRYLYCILSLFLYIFILLLSLGIVLVVLTEESLHEPMYIFICNLTFNGMLGSSSFFPKLIIDLLASSHQISHVGCFLQVLALMIYVFFEIFSFTLMAYDRYLAVCDPLRYATKMTNAKAVRLILGFFAFSFFSVLVGVILSARLSYCGTQIKNIFCENLSLIVLSCGDSSVNSLYGISVTVILLVFTLLIIAYSYINIFMVCLEISKEACEKAIHTVVTHFLGFSIFLVGGLFIFVRFRLGNNNLPLFAQILLSVTFIVFPPLFNPLIYGIRTKALRGRGQLSRKSMENASSVSRHFVLLGLVEMEDLRYLYCILSLFLYIFILLLSLGIVLVVLTEESLHEPMYIFICNLTFNGMLGSSSFFPKLIVDLLASSHQISHVGCFLQVLGMVTYAFFELSSFTLMAYDRYLAVCDPLRYATKMTNFGIM</sequence>
<dbReference type="InterPro" id="IPR017452">
    <property type="entry name" value="GPCR_Rhodpsn_7TM"/>
</dbReference>
<feature type="transmembrane region" description="Helical" evidence="13">
    <location>
        <begin position="397"/>
        <end position="416"/>
    </location>
</feature>
<evidence type="ECO:0000313" key="16">
    <source>
        <dbReference type="RefSeq" id="XP_031752110.1"/>
    </source>
</evidence>
<proteinExistence type="predicted"/>
<feature type="transmembrane region" description="Helical" evidence="13">
    <location>
        <begin position="269"/>
        <end position="290"/>
    </location>
</feature>
<feature type="transmembrane region" description="Helical" evidence="13">
    <location>
        <begin position="58"/>
        <end position="77"/>
    </location>
</feature>
<evidence type="ECO:0000256" key="3">
    <source>
        <dbReference type="ARBA" id="ARBA00022606"/>
    </source>
</evidence>
<evidence type="ECO:0000256" key="1">
    <source>
        <dbReference type="ARBA" id="ARBA00004651"/>
    </source>
</evidence>
<evidence type="ECO:0000313" key="15">
    <source>
        <dbReference type="Proteomes" id="UP000008143"/>
    </source>
</evidence>
<dbReference type="PANTHER" id="PTHR26451:SF996">
    <property type="entry name" value="OLFACTORY RECEPTOR 5F1"/>
    <property type="match status" value="1"/>
</dbReference>
<feature type="transmembrane region" description="Helical" evidence="13">
    <location>
        <begin position="365"/>
        <end position="385"/>
    </location>
</feature>
<dbReference type="InterPro" id="IPR000276">
    <property type="entry name" value="GPCR_Rhodpsn"/>
</dbReference>
<evidence type="ECO:0000256" key="11">
    <source>
        <dbReference type="ARBA" id="ARBA00023180"/>
    </source>
</evidence>
<keyword evidence="10" id="KW-0675">Receptor</keyword>
<dbReference type="GO" id="GO:0005886">
    <property type="term" value="C:plasma membrane"/>
    <property type="evidence" value="ECO:0007669"/>
    <property type="project" value="UniProtKB-SubCell"/>
</dbReference>
<dbReference type="PRINTS" id="PR00237">
    <property type="entry name" value="GPCRRHODOPSN"/>
</dbReference>
<dbReference type="InterPro" id="IPR000725">
    <property type="entry name" value="Olfact_rcpt"/>
</dbReference>
<evidence type="ECO:0000256" key="10">
    <source>
        <dbReference type="ARBA" id="ARBA00023170"/>
    </source>
</evidence>
<feature type="transmembrane region" description="Helical" evidence="13">
    <location>
        <begin position="140"/>
        <end position="161"/>
    </location>
</feature>
<evidence type="ECO:0000256" key="6">
    <source>
        <dbReference type="ARBA" id="ARBA00022989"/>
    </source>
</evidence>
<dbReference type="GO" id="GO:0005549">
    <property type="term" value="F:odorant binding"/>
    <property type="evidence" value="ECO:0000318"/>
    <property type="project" value="GO_Central"/>
</dbReference>
<dbReference type="SUPFAM" id="SSF81321">
    <property type="entry name" value="Family A G protein-coupled receptor-like"/>
    <property type="match status" value="2"/>
</dbReference>
<evidence type="ECO:0000256" key="2">
    <source>
        <dbReference type="ARBA" id="ARBA00022475"/>
    </source>
</evidence>
<evidence type="ECO:0000256" key="9">
    <source>
        <dbReference type="ARBA" id="ARBA00023157"/>
    </source>
</evidence>
<keyword evidence="11" id="KW-0325">Glycoprotein</keyword>
<dbReference type="RefSeq" id="XP_031752110.1">
    <property type="nucleotide sequence ID" value="XM_031896250.1"/>
</dbReference>
<organism evidence="15 16">
    <name type="scientific">Xenopus tropicalis</name>
    <name type="common">Western clawed frog</name>
    <name type="synonym">Silurana tropicalis</name>
    <dbReference type="NCBI Taxonomy" id="8364"/>
    <lineage>
        <taxon>Eukaryota</taxon>
        <taxon>Metazoa</taxon>
        <taxon>Chordata</taxon>
        <taxon>Craniata</taxon>
        <taxon>Vertebrata</taxon>
        <taxon>Euteleostomi</taxon>
        <taxon>Amphibia</taxon>
        <taxon>Batrachia</taxon>
        <taxon>Anura</taxon>
        <taxon>Pipoidea</taxon>
        <taxon>Pipidae</taxon>
        <taxon>Xenopodinae</taxon>
        <taxon>Xenopus</taxon>
        <taxon>Silurana</taxon>
    </lineage>
</organism>
<evidence type="ECO:0000259" key="14">
    <source>
        <dbReference type="PROSITE" id="PS50262"/>
    </source>
</evidence>
<evidence type="ECO:0000256" key="8">
    <source>
        <dbReference type="ARBA" id="ARBA00023136"/>
    </source>
</evidence>
<reference evidence="16" key="1">
    <citation type="submission" date="2025-08" db="UniProtKB">
        <authorList>
            <consortium name="RefSeq"/>
        </authorList>
    </citation>
    <scope>IDENTIFICATION</scope>
    <source>
        <strain evidence="16">Nigerian</strain>
        <tissue evidence="16">Liver and blood</tissue>
    </source>
</reference>
<keyword evidence="6 13" id="KW-1133">Transmembrane helix</keyword>
<dbReference type="KEGG" id="xtr:116408613"/>
<dbReference type="PANTHER" id="PTHR26451">
    <property type="entry name" value="G_PROTEIN_RECEP_F1_2 DOMAIN-CONTAINING PROTEIN"/>
    <property type="match status" value="1"/>
</dbReference>
<evidence type="ECO:0000256" key="5">
    <source>
        <dbReference type="ARBA" id="ARBA00022725"/>
    </source>
</evidence>
<keyword evidence="15" id="KW-1185">Reference proteome</keyword>
<name>A0A8J1J530_XENTR</name>
<feature type="transmembrane region" description="Helical" evidence="13">
    <location>
        <begin position="238"/>
        <end position="257"/>
    </location>
</feature>
<accession>A0A8J1J530</accession>
<dbReference type="FunFam" id="1.20.1070.10:FF:000024">
    <property type="entry name" value="Olfactory receptor"/>
    <property type="match status" value="1"/>
</dbReference>
<dbReference type="GO" id="GO:0004930">
    <property type="term" value="F:G protein-coupled receptor activity"/>
    <property type="evidence" value="ECO:0007669"/>
    <property type="project" value="UniProtKB-KW"/>
</dbReference>
<evidence type="ECO:0000256" key="12">
    <source>
        <dbReference type="ARBA" id="ARBA00023224"/>
    </source>
</evidence>
<dbReference type="InterPro" id="IPR052921">
    <property type="entry name" value="GPCR1_Superfamily_Member"/>
</dbReference>